<evidence type="ECO:0000313" key="13">
    <source>
        <dbReference type="Proteomes" id="UP000671914"/>
    </source>
</evidence>
<evidence type="ECO:0000256" key="5">
    <source>
        <dbReference type="PIRSR" id="PIRSR615500-1"/>
    </source>
</evidence>
<dbReference type="Proteomes" id="UP000671914">
    <property type="component" value="Chromosome"/>
</dbReference>
<keyword evidence="12" id="KW-0121">Carboxypeptidase</keyword>
<dbReference type="PANTHER" id="PTHR43399:SF4">
    <property type="entry name" value="CELL WALL-ASSOCIATED PROTEASE"/>
    <property type="match status" value="1"/>
</dbReference>
<feature type="domain" description="Peptidase S8/S53" evidence="10">
    <location>
        <begin position="191"/>
        <end position="458"/>
    </location>
</feature>
<feature type="region of interest" description="Disordered" evidence="8">
    <location>
        <begin position="377"/>
        <end position="400"/>
    </location>
</feature>
<dbReference type="PRINTS" id="PR00723">
    <property type="entry name" value="SUBTILISIN"/>
</dbReference>
<proteinExistence type="inferred from homology"/>
<dbReference type="InterPro" id="IPR013784">
    <property type="entry name" value="Carb-bd-like_fold"/>
</dbReference>
<evidence type="ECO:0000256" key="7">
    <source>
        <dbReference type="SAM" id="Coils"/>
    </source>
</evidence>
<evidence type="ECO:0000313" key="12">
    <source>
        <dbReference type="EMBL" id="QTX03594.1"/>
    </source>
</evidence>
<keyword evidence="3 6" id="KW-0378">Hydrolase</keyword>
<dbReference type="InterPro" id="IPR036852">
    <property type="entry name" value="Peptidase_S8/S53_dom_sf"/>
</dbReference>
<evidence type="ECO:0000256" key="3">
    <source>
        <dbReference type="ARBA" id="ARBA00022801"/>
    </source>
</evidence>
<dbReference type="EMBL" id="CP071696">
    <property type="protein sequence ID" value="QTX03594.1"/>
    <property type="molecule type" value="Genomic_DNA"/>
</dbReference>
<dbReference type="InterPro" id="IPR051048">
    <property type="entry name" value="Peptidase_S8/S53_subtilisin"/>
</dbReference>
<protein>
    <submittedName>
        <fullName evidence="12">Carboxypeptidase regulatory-like domain-containing protein</fullName>
    </submittedName>
</protein>
<evidence type="ECO:0000256" key="2">
    <source>
        <dbReference type="ARBA" id="ARBA00022670"/>
    </source>
</evidence>
<dbReference type="Pfam" id="PF00082">
    <property type="entry name" value="Peptidase_S8"/>
    <property type="match status" value="1"/>
</dbReference>
<feature type="active site" description="Charge relay system" evidence="5 6">
    <location>
        <position position="200"/>
    </location>
</feature>
<name>A0A975FK78_9MICO</name>
<organism evidence="12 13">
    <name type="scientific">Agromyces archimandritae</name>
    <dbReference type="NCBI Taxonomy" id="2781962"/>
    <lineage>
        <taxon>Bacteria</taxon>
        <taxon>Bacillati</taxon>
        <taxon>Actinomycetota</taxon>
        <taxon>Actinomycetes</taxon>
        <taxon>Micrococcales</taxon>
        <taxon>Microbacteriaceae</taxon>
        <taxon>Agromyces</taxon>
    </lineage>
</organism>
<evidence type="ECO:0000256" key="6">
    <source>
        <dbReference type="PROSITE-ProRule" id="PRU01240"/>
    </source>
</evidence>
<evidence type="ECO:0000256" key="1">
    <source>
        <dbReference type="ARBA" id="ARBA00011073"/>
    </source>
</evidence>
<evidence type="ECO:0000256" key="8">
    <source>
        <dbReference type="SAM" id="MobiDB-lite"/>
    </source>
</evidence>
<keyword evidence="2 6" id="KW-0645">Protease</keyword>
<evidence type="ECO:0000256" key="9">
    <source>
        <dbReference type="SAM" id="SignalP"/>
    </source>
</evidence>
<dbReference type="InterPro" id="IPR000209">
    <property type="entry name" value="Peptidase_S8/S53_dom"/>
</dbReference>
<dbReference type="SUPFAM" id="SSF52743">
    <property type="entry name" value="Subtilisin-like"/>
    <property type="match status" value="1"/>
</dbReference>
<dbReference type="Pfam" id="PF13620">
    <property type="entry name" value="CarboxypepD_reg"/>
    <property type="match status" value="3"/>
</dbReference>
<dbReference type="SUPFAM" id="SSF49785">
    <property type="entry name" value="Galactose-binding domain-like"/>
    <property type="match status" value="1"/>
</dbReference>
<dbReference type="GO" id="GO:0006508">
    <property type="term" value="P:proteolysis"/>
    <property type="evidence" value="ECO:0007669"/>
    <property type="project" value="UniProtKB-KW"/>
</dbReference>
<accession>A0A975FK78</accession>
<dbReference type="Gene3D" id="2.60.40.1120">
    <property type="entry name" value="Carboxypeptidase-like, regulatory domain"/>
    <property type="match status" value="3"/>
</dbReference>
<comment type="similarity">
    <text evidence="1 6">Belongs to the peptidase S8 family.</text>
</comment>
<feature type="chain" id="PRO_5037609092" evidence="9">
    <location>
        <begin position="34"/>
        <end position="1498"/>
    </location>
</feature>
<dbReference type="PROSITE" id="PS51892">
    <property type="entry name" value="SUBTILASE"/>
    <property type="match status" value="1"/>
</dbReference>
<dbReference type="InterPro" id="IPR021720">
    <property type="entry name" value="Malectin_dom"/>
</dbReference>
<keyword evidence="9" id="KW-0732">Signal</keyword>
<dbReference type="InterPro" id="IPR015500">
    <property type="entry name" value="Peptidase_S8_subtilisin-rel"/>
</dbReference>
<evidence type="ECO:0000259" key="10">
    <source>
        <dbReference type="Pfam" id="PF00082"/>
    </source>
</evidence>
<keyword evidence="7" id="KW-0175">Coiled coil</keyword>
<dbReference type="SUPFAM" id="SSF49452">
    <property type="entry name" value="Starch-binding domain-like"/>
    <property type="match status" value="2"/>
</dbReference>
<dbReference type="InterPro" id="IPR011044">
    <property type="entry name" value="Quino_amine_DH_bsu"/>
</dbReference>
<feature type="domain" description="Malectin" evidence="11">
    <location>
        <begin position="1341"/>
        <end position="1490"/>
    </location>
</feature>
<keyword evidence="13" id="KW-1185">Reference proteome</keyword>
<dbReference type="RefSeq" id="WP_210896342.1">
    <property type="nucleotide sequence ID" value="NZ_CP071696.1"/>
</dbReference>
<evidence type="ECO:0000256" key="4">
    <source>
        <dbReference type="ARBA" id="ARBA00022825"/>
    </source>
</evidence>
<dbReference type="InterPro" id="IPR008969">
    <property type="entry name" value="CarboxyPept-like_regulatory"/>
</dbReference>
<dbReference type="GO" id="GO:0030246">
    <property type="term" value="F:carbohydrate binding"/>
    <property type="evidence" value="ECO:0007669"/>
    <property type="project" value="InterPro"/>
</dbReference>
<dbReference type="Gene3D" id="2.60.120.430">
    <property type="entry name" value="Galactose-binding lectin"/>
    <property type="match status" value="1"/>
</dbReference>
<dbReference type="GO" id="GO:0004180">
    <property type="term" value="F:carboxypeptidase activity"/>
    <property type="evidence" value="ECO:0007669"/>
    <property type="project" value="UniProtKB-KW"/>
</dbReference>
<sequence length="1498" mass="154120">MQRQHPLAKRAVVAASAIAALLVSAVTASPALAAPAVPEDPADKFTAEAQEALAGGATADFWVRFADRADLSGASSISDWGQRGVAVHDALKSTADASQADVVKALDAAGVDYQAHWISNAVLVRDGSLDLATQLAADMGVSEIRQTESLPLEEPVEKSPADSGAGMGLHAVEWGVQAINADDVWAQGITGQGITVSNIDSGVDGDHPALASKYRGLQADGSIVNDYNWFDVSGACGDAPCDTDDHGSHTMGTMLGDDGAGNQIGVAPGANWIAANGCDTCSDADLIASGEWILAPTTVAGTNADPTKRPHIVNNSWGTRTPSTSPFMEDVLIAWEAAGIFSSWSNGNNGPSCTTSGSPGSRTVNYSVGSYNQAGNISSYSSRGPGQDGEIKPNISAPGENVRSAYSDGTYGNMSGTSMAAPHLAGAVALLWSAAPSLVGDIEGTRALLNETAVDVDDTTCGGTAEDNNVWGEGKLDVAALIAAAPVGDAGELTGTVVDAEGDAVSGATVAVEGPTTRTLTTDAAGAFTVGVVAGDYSITVSAFGYATTTVSATVDAGATTEVPVTLEAATSFPVSGTVTDAASGAAVANATVGLSGPIEAATTDASGAFSFAEVPAGTYTLSATAGACAAPYSTELVVDGPESVDVALDALQDAFGYSCAVGTDGYREGSDLVSITGDEAKAEVALPFDFQLYGEFYDTAYISSNGHVNFLAGVTVYSNKAIPSSTAPNAVIYPFWDDLKLDANSAVYTDETTVDGQDAFVIEWRNAHIFGDETARLSFSVTLVANGAIILGYGDQAGDSDRLTGSSATIGLEDAAGAVASQYSFNEAVVTPGLAITYSLPPAGRVTGAITDVNDTLPIEGATITATPTAGGEAAETTTAADGSYALRLLVGDYTVTASADGYKSKSKAISFTEDGQTAKFNSKLKTGIASIDVESFEWIVGEGEQRQAELKVTNSGTAPLQLEIGEIARAANADTPTPALSQAAAKERADGGFQSSRMSLTAAEAELAELEAATEAADTNARTAEALYTDAQRKELSKRSIAPDAEGDVLASWATGLSVPWGVGFDGDVWISDPEEITNTRFSTAGEQLASFSSNWGGTWAGDLAQDTRTGDMCQINVGGDNAIHCFDQETGEETSVISGSGWTAVSQRGLAYNPADDVFYTGGWNEGVIYTVAGSTHGTPGELLTQCSPSNSKIAGLGYNPTSGTLWMVDSAASTTLTQLTPGDCATVRTVAFPNQGEYPGGGLEVDASGALWATDQLTGEAYLIDVGDPQETDVPWLSAEPASVKVPVGATKTITVNIDATGIDPGVYGANLVIATGAGRVSQLSVPVSLVVSAYQVGVNAGGGAYTAGDLFEWSADQAWSDGAWGWIGQRSDAEAKDVAIGGTTDDTLYQTRRTGSFSYVFDDVPAGTYTVDLGFAEFQKTPKERDRVFDVLVNGTYQLIEEDVAAEVGGRYADKHQLVIEHDGGDLTVQFKERRSYDYPIINALKLQERGDL</sequence>
<dbReference type="Pfam" id="PF11721">
    <property type="entry name" value="Malectin"/>
    <property type="match status" value="1"/>
</dbReference>
<dbReference type="GO" id="GO:0004252">
    <property type="term" value="F:serine-type endopeptidase activity"/>
    <property type="evidence" value="ECO:0007669"/>
    <property type="project" value="UniProtKB-UniRule"/>
</dbReference>
<feature type="coiled-coil region" evidence="7">
    <location>
        <begin position="995"/>
        <end position="1029"/>
    </location>
</feature>
<dbReference type="SUPFAM" id="SSF50969">
    <property type="entry name" value="YVTN repeat-like/Quinoprotein amine dehydrogenase"/>
    <property type="match status" value="1"/>
</dbReference>
<gene>
    <name evidence="12" type="ORF">G127AT_09575</name>
</gene>
<dbReference type="InterPro" id="IPR008979">
    <property type="entry name" value="Galactose-bd-like_sf"/>
</dbReference>
<reference evidence="12" key="1">
    <citation type="submission" date="2021-03" db="EMBL/GenBank/DDBJ databases">
        <title>Agromyces archimandritus sp. nov., isolated from the cockroach Archimandrita tessellata.</title>
        <authorList>
            <person name="Guzman J."/>
            <person name="Ortuzar M."/>
            <person name="Poehlein A."/>
            <person name="Daniel R."/>
            <person name="Trujillo M."/>
            <person name="Vilcinskas A."/>
        </authorList>
    </citation>
    <scope>NUCLEOTIDE SEQUENCE</scope>
    <source>
        <strain evidence="12">G127AT</strain>
    </source>
</reference>
<dbReference type="PANTHER" id="PTHR43399">
    <property type="entry name" value="SUBTILISIN-RELATED"/>
    <property type="match status" value="1"/>
</dbReference>
<dbReference type="Gene3D" id="3.40.50.200">
    <property type="entry name" value="Peptidase S8/S53 domain"/>
    <property type="match status" value="1"/>
</dbReference>
<evidence type="ECO:0000259" key="11">
    <source>
        <dbReference type="Pfam" id="PF11721"/>
    </source>
</evidence>
<feature type="signal peptide" evidence="9">
    <location>
        <begin position="1"/>
        <end position="33"/>
    </location>
</feature>
<keyword evidence="4 6" id="KW-0720">Serine protease</keyword>
<dbReference type="KEGG" id="aarc:G127AT_09575"/>
<feature type="active site" description="Charge relay system" evidence="5 6">
    <location>
        <position position="246"/>
    </location>
</feature>
<feature type="active site" description="Charge relay system" evidence="5 6">
    <location>
        <position position="418"/>
    </location>
</feature>
<dbReference type="SUPFAM" id="SSF49464">
    <property type="entry name" value="Carboxypeptidase regulatory domain-like"/>
    <property type="match status" value="1"/>
</dbReference>